<name>A0A951QI30_9CYAN</name>
<comment type="caution">
    <text evidence="1">The sequence shown here is derived from an EMBL/GenBank/DDBJ whole genome shotgun (WGS) entry which is preliminary data.</text>
</comment>
<dbReference type="EMBL" id="JAHHGZ010000003">
    <property type="protein sequence ID" value="MBW4666452.1"/>
    <property type="molecule type" value="Genomic_DNA"/>
</dbReference>
<protein>
    <submittedName>
        <fullName evidence="1">Uncharacterized protein</fullName>
    </submittedName>
</protein>
<gene>
    <name evidence="1" type="ORF">KME60_03150</name>
</gene>
<evidence type="ECO:0000313" key="2">
    <source>
        <dbReference type="Proteomes" id="UP000729701"/>
    </source>
</evidence>
<organism evidence="1 2">
    <name type="scientific">Cyanomargarita calcarea GSE-NOS-MK-12-04C</name>
    <dbReference type="NCBI Taxonomy" id="2839659"/>
    <lineage>
        <taxon>Bacteria</taxon>
        <taxon>Bacillati</taxon>
        <taxon>Cyanobacteriota</taxon>
        <taxon>Cyanophyceae</taxon>
        <taxon>Nostocales</taxon>
        <taxon>Cyanomargaritaceae</taxon>
        <taxon>Cyanomargarita</taxon>
    </lineage>
</organism>
<dbReference type="Proteomes" id="UP000729701">
    <property type="component" value="Unassembled WGS sequence"/>
</dbReference>
<accession>A0A951QI30</accession>
<evidence type="ECO:0000313" key="1">
    <source>
        <dbReference type="EMBL" id="MBW4666452.1"/>
    </source>
</evidence>
<proteinExistence type="predicted"/>
<dbReference type="AlphaFoldDB" id="A0A951QI30"/>
<reference evidence="1" key="2">
    <citation type="journal article" date="2022" name="Microbiol. Resour. Announc.">
        <title>Metagenome Sequencing to Explore Phylogenomics of Terrestrial Cyanobacteria.</title>
        <authorList>
            <person name="Ward R.D."/>
            <person name="Stajich J.E."/>
            <person name="Johansen J.R."/>
            <person name="Huntemann M."/>
            <person name="Clum A."/>
            <person name="Foster B."/>
            <person name="Foster B."/>
            <person name="Roux S."/>
            <person name="Palaniappan K."/>
            <person name="Varghese N."/>
            <person name="Mukherjee S."/>
            <person name="Reddy T.B.K."/>
            <person name="Daum C."/>
            <person name="Copeland A."/>
            <person name="Chen I.A."/>
            <person name="Ivanova N.N."/>
            <person name="Kyrpides N.C."/>
            <person name="Shapiro N."/>
            <person name="Eloe-Fadrosh E.A."/>
            <person name="Pietrasiak N."/>
        </authorList>
    </citation>
    <scope>NUCLEOTIDE SEQUENCE</scope>
    <source>
        <strain evidence="1">GSE-NOS-MK-12-04C</strain>
    </source>
</reference>
<reference evidence="1" key="1">
    <citation type="submission" date="2021-05" db="EMBL/GenBank/DDBJ databases">
        <authorList>
            <person name="Pietrasiak N."/>
            <person name="Ward R."/>
            <person name="Stajich J.E."/>
            <person name="Kurbessoian T."/>
        </authorList>
    </citation>
    <scope>NUCLEOTIDE SEQUENCE</scope>
    <source>
        <strain evidence="1">GSE-NOS-MK-12-04C</strain>
    </source>
</reference>
<sequence>MDLSYPLTYAGGSVALIDTPTLSQTRHLLDTIAGERILSPSFGVPLDILYSTGIPQVLAERVRLTASQMVGITAIVEVIAYKNGELSLKLTLATGETVQANYATG</sequence>